<dbReference type="Gene3D" id="3.30.460.30">
    <property type="entry name" value="Glutamyl-tRNA reductase, N-terminal domain"/>
    <property type="match status" value="1"/>
</dbReference>
<dbReference type="InterPro" id="IPR036291">
    <property type="entry name" value="NAD(P)-bd_dom_sf"/>
</dbReference>
<dbReference type="AlphaFoldDB" id="A0A135L1X9"/>
<comment type="caution">
    <text evidence="18">The sequence shown here is derived from an EMBL/GenBank/DDBJ whole genome shotgun (WGS) entry which is preliminary data.</text>
</comment>
<evidence type="ECO:0000259" key="15">
    <source>
        <dbReference type="Pfam" id="PF00745"/>
    </source>
</evidence>
<dbReference type="FunFam" id="3.30.460.30:FF:000001">
    <property type="entry name" value="Glutamyl-tRNA reductase"/>
    <property type="match status" value="1"/>
</dbReference>
<evidence type="ECO:0000256" key="1">
    <source>
        <dbReference type="ARBA" id="ARBA00005059"/>
    </source>
</evidence>
<comment type="subunit">
    <text evidence="9">Homodimer.</text>
</comment>
<feature type="domain" description="Glutamyl-tRNA reductase N-terminal" evidence="17">
    <location>
        <begin position="6"/>
        <end position="156"/>
    </location>
</feature>
<evidence type="ECO:0000259" key="16">
    <source>
        <dbReference type="Pfam" id="PF01488"/>
    </source>
</evidence>
<evidence type="ECO:0000256" key="11">
    <source>
        <dbReference type="PIRSR" id="PIRSR000445-2"/>
    </source>
</evidence>
<dbReference type="InterPro" id="IPR015895">
    <property type="entry name" value="4pyrrol_synth_GluRdtase_N"/>
</dbReference>
<feature type="active site" description="Nucleophile" evidence="9 10">
    <location>
        <position position="50"/>
    </location>
</feature>
<evidence type="ECO:0000256" key="2">
    <source>
        <dbReference type="ARBA" id="ARBA00005916"/>
    </source>
</evidence>
<dbReference type="Pfam" id="PF05201">
    <property type="entry name" value="GlutR_N"/>
    <property type="match status" value="1"/>
</dbReference>
<reference evidence="18 19" key="1">
    <citation type="submission" date="2016-02" db="EMBL/GenBank/DDBJ databases">
        <title>Draft Genome for Tepidibacillus decaturensis nov. sp. Strain Z9, an Anaerobic, Moderately Thermophilic and Heterotrophic Bacterium from Deep Subsurface of the Illinois Basin, USA.</title>
        <authorList>
            <person name="Dong Y."/>
            <person name="Chang J.Y."/>
            <person name="Sanford R."/>
            <person name="Fouke B.W."/>
        </authorList>
    </citation>
    <scope>NUCLEOTIDE SEQUENCE [LARGE SCALE GENOMIC DNA]</scope>
    <source>
        <strain evidence="18 19">Z9</strain>
    </source>
</reference>
<dbReference type="NCBIfam" id="TIGR01035">
    <property type="entry name" value="hemA"/>
    <property type="match status" value="1"/>
</dbReference>
<keyword evidence="5 9" id="KW-0560">Oxidoreductase</keyword>
<comment type="similarity">
    <text evidence="2 9 14">Belongs to the glutamyl-tRNA reductase family.</text>
</comment>
<evidence type="ECO:0000256" key="8">
    <source>
        <dbReference type="ARBA" id="ARBA00068659"/>
    </source>
</evidence>
<feature type="binding site" evidence="9 12">
    <location>
        <begin position="189"/>
        <end position="194"/>
    </location>
    <ligand>
        <name>NADP(+)</name>
        <dbReference type="ChEBI" id="CHEBI:58349"/>
    </ligand>
</feature>
<comment type="function">
    <text evidence="9">Catalyzes the NADPH-dependent reduction of glutamyl-tRNA(Glu) to glutamate 1-semialdehyde (GSA).</text>
</comment>
<evidence type="ECO:0000256" key="12">
    <source>
        <dbReference type="PIRSR" id="PIRSR000445-3"/>
    </source>
</evidence>
<dbReference type="InterPro" id="IPR015896">
    <property type="entry name" value="4pyrrol_synth_GluRdtase_dimer"/>
</dbReference>
<dbReference type="EMBL" id="LSKU01000001">
    <property type="protein sequence ID" value="KXG43024.1"/>
    <property type="molecule type" value="Genomic_DNA"/>
</dbReference>
<evidence type="ECO:0000256" key="7">
    <source>
        <dbReference type="ARBA" id="ARBA00047464"/>
    </source>
</evidence>
<dbReference type="GO" id="GO:0008883">
    <property type="term" value="F:glutamyl-tRNA reductase activity"/>
    <property type="evidence" value="ECO:0007669"/>
    <property type="project" value="UniProtKB-UniRule"/>
</dbReference>
<evidence type="ECO:0000256" key="10">
    <source>
        <dbReference type="PIRSR" id="PIRSR000445-1"/>
    </source>
</evidence>
<comment type="miscellaneous">
    <text evidence="9">During catalysis, the active site Cys acts as a nucleophile attacking the alpha-carbonyl group of tRNA-bound glutamate with the formation of a thioester intermediate between enzyme and glutamate, and the concomitant release of tRNA(Glu). The thioester intermediate is finally reduced by direct hydride transfer from NADPH, to form the product GSA.</text>
</comment>
<dbReference type="NCBIfam" id="NF000744">
    <property type="entry name" value="PRK00045.1-3"/>
    <property type="match status" value="1"/>
</dbReference>
<feature type="site" description="Important for activity" evidence="9 13">
    <location>
        <position position="99"/>
    </location>
</feature>
<dbReference type="Gene3D" id="3.40.50.720">
    <property type="entry name" value="NAD(P)-binding Rossmann-like Domain"/>
    <property type="match status" value="1"/>
</dbReference>
<dbReference type="PIRSF" id="PIRSF000445">
    <property type="entry name" value="4pyrrol_synth_GluRdtase"/>
    <property type="match status" value="1"/>
</dbReference>
<dbReference type="PANTHER" id="PTHR43013">
    <property type="entry name" value="GLUTAMYL-TRNA REDUCTASE"/>
    <property type="match status" value="1"/>
</dbReference>
<dbReference type="Pfam" id="PF01488">
    <property type="entry name" value="Shikimate_DH"/>
    <property type="match status" value="1"/>
</dbReference>
<dbReference type="GO" id="GO:0050661">
    <property type="term" value="F:NADP binding"/>
    <property type="evidence" value="ECO:0007669"/>
    <property type="project" value="InterPro"/>
</dbReference>
<evidence type="ECO:0000256" key="6">
    <source>
        <dbReference type="ARBA" id="ARBA00023244"/>
    </source>
</evidence>
<dbReference type="GO" id="GO:0019353">
    <property type="term" value="P:protoporphyrinogen IX biosynthetic process from glutamate"/>
    <property type="evidence" value="ECO:0007669"/>
    <property type="project" value="TreeGrafter"/>
</dbReference>
<dbReference type="EC" id="1.2.1.70" evidence="3 9"/>
<dbReference type="PROSITE" id="PS00747">
    <property type="entry name" value="GLUTR"/>
    <property type="match status" value="1"/>
</dbReference>
<dbReference type="SUPFAM" id="SSF51735">
    <property type="entry name" value="NAD(P)-binding Rossmann-fold domains"/>
    <property type="match status" value="1"/>
</dbReference>
<dbReference type="Proteomes" id="UP000070352">
    <property type="component" value="Unassembled WGS sequence"/>
</dbReference>
<evidence type="ECO:0000313" key="18">
    <source>
        <dbReference type="EMBL" id="KXG43024.1"/>
    </source>
</evidence>
<dbReference type="SUPFAM" id="SSF69742">
    <property type="entry name" value="Glutamyl tRNA-reductase catalytic, N-terminal domain"/>
    <property type="match status" value="1"/>
</dbReference>
<sequence>MLVMVVGLNYRTTPVEIREKFTFTEEDLAEALDKLKKTKSVLEAVIVGTCNRMEIYAVVDQVHTGEHFIKKFLAEWFAIPKEEFVPFLYVKKEAEATEHLFRVITGLDSMVLGETQILGQIREAFLFAQKAQGTGTIFNTLFKQAITFGKKVHTETGLGESAVSVSYAAVELTKKIFSRLDDKAILIIGAGEMSELTAIHFHAQGVKQVMVVNRTYEHASALAEPFHGTAYTLEQLPLALNKADIVISSTGADSFILNKTEVEKIIHERKNRPIFMIDIAVPRDLDPEINQLDGVYLFDIDDLQGLVDANLKERQRIATQIEEWIDEEVYKFYQWINTLGVIPLIAALREKSFKIQEETMKSIENKLPHLSEREKTIIRKHTKSIVNQMLKDPIMRVKEMAVESNAEEMMQVFCKIFDLKVEIEKDKMNEEPTATYITRRSRS</sequence>
<comment type="pathway">
    <text evidence="1 9 14">Porphyrin-containing compound metabolism; protoporphyrin-IX biosynthesis; 5-aminolevulinate from L-glutamyl-tRNA(Glu): step 1/2.</text>
</comment>
<comment type="domain">
    <text evidence="9">Possesses an unusual extended V-shaped dimeric structure with each monomer consisting of three distinct domains arranged along a curved 'spinal' alpha-helix. The N-terminal catalytic domain specifically recognizes the glutamate moiety of the substrate. The second domain is the NADPH-binding domain, and the third C-terminal domain is responsible for dimerization.</text>
</comment>
<dbReference type="OrthoDB" id="110209at2"/>
<dbReference type="InterPro" id="IPR000343">
    <property type="entry name" value="4pyrrol_synth_GluRdtase"/>
</dbReference>
<dbReference type="PANTHER" id="PTHR43013:SF1">
    <property type="entry name" value="GLUTAMYL-TRNA REDUCTASE"/>
    <property type="match status" value="1"/>
</dbReference>
<dbReference type="CDD" id="cd05213">
    <property type="entry name" value="NAD_bind_Glutamyl_tRNA_reduct"/>
    <property type="match status" value="1"/>
</dbReference>
<evidence type="ECO:0000313" key="19">
    <source>
        <dbReference type="Proteomes" id="UP000070352"/>
    </source>
</evidence>
<evidence type="ECO:0000256" key="4">
    <source>
        <dbReference type="ARBA" id="ARBA00022857"/>
    </source>
</evidence>
<name>A0A135L1X9_9BACI</name>
<comment type="catalytic activity">
    <reaction evidence="7 9 14">
        <text>(S)-4-amino-5-oxopentanoate + tRNA(Glu) + NADP(+) = L-glutamyl-tRNA(Glu) + NADPH + H(+)</text>
        <dbReference type="Rhea" id="RHEA:12344"/>
        <dbReference type="Rhea" id="RHEA-COMP:9663"/>
        <dbReference type="Rhea" id="RHEA-COMP:9680"/>
        <dbReference type="ChEBI" id="CHEBI:15378"/>
        <dbReference type="ChEBI" id="CHEBI:57501"/>
        <dbReference type="ChEBI" id="CHEBI:57783"/>
        <dbReference type="ChEBI" id="CHEBI:58349"/>
        <dbReference type="ChEBI" id="CHEBI:78442"/>
        <dbReference type="ChEBI" id="CHEBI:78520"/>
        <dbReference type="EC" id="1.2.1.70"/>
    </reaction>
</comment>
<feature type="domain" description="Tetrapyrrole biosynthesis glutamyl-tRNA reductase dimerisation" evidence="15">
    <location>
        <begin position="320"/>
        <end position="419"/>
    </location>
</feature>
<dbReference type="FunFam" id="3.40.50.720:FF:000031">
    <property type="entry name" value="Glutamyl-tRNA reductase"/>
    <property type="match status" value="1"/>
</dbReference>
<keyword evidence="4 9" id="KW-0521">NADP</keyword>
<organism evidence="18 19">
    <name type="scientific">Tepidibacillus decaturensis</name>
    <dbReference type="NCBI Taxonomy" id="1413211"/>
    <lineage>
        <taxon>Bacteria</taxon>
        <taxon>Bacillati</taxon>
        <taxon>Bacillota</taxon>
        <taxon>Bacilli</taxon>
        <taxon>Bacillales</taxon>
        <taxon>Bacillaceae</taxon>
        <taxon>Tepidibacillus</taxon>
    </lineage>
</organism>
<dbReference type="Pfam" id="PF00745">
    <property type="entry name" value="GlutR_dimer"/>
    <property type="match status" value="1"/>
</dbReference>
<feature type="binding site" evidence="9 11">
    <location>
        <begin position="49"/>
        <end position="52"/>
    </location>
    <ligand>
        <name>substrate</name>
    </ligand>
</feature>
<feature type="binding site" evidence="9 11">
    <location>
        <position position="120"/>
    </location>
    <ligand>
        <name>substrate</name>
    </ligand>
</feature>
<evidence type="ECO:0000256" key="14">
    <source>
        <dbReference type="RuleBase" id="RU000584"/>
    </source>
</evidence>
<dbReference type="HAMAP" id="MF_00087">
    <property type="entry name" value="Glu_tRNA_reductase"/>
    <property type="match status" value="1"/>
</dbReference>
<feature type="binding site" evidence="9 11">
    <location>
        <position position="109"/>
    </location>
    <ligand>
        <name>substrate</name>
    </ligand>
</feature>
<dbReference type="InterPro" id="IPR036343">
    <property type="entry name" value="GluRdtase_N_sf"/>
</dbReference>
<evidence type="ECO:0000256" key="13">
    <source>
        <dbReference type="PIRSR" id="PIRSR000445-4"/>
    </source>
</evidence>
<feature type="domain" description="Quinate/shikimate 5-dehydrogenase/glutamyl-tRNA reductase" evidence="16">
    <location>
        <begin position="171"/>
        <end position="305"/>
    </location>
</feature>
<keyword evidence="19" id="KW-1185">Reference proteome</keyword>
<dbReference type="InterPro" id="IPR006151">
    <property type="entry name" value="Shikm_DH/Glu-tRNA_Rdtase"/>
</dbReference>
<dbReference type="SUPFAM" id="SSF69075">
    <property type="entry name" value="Glutamyl tRNA-reductase dimerization domain"/>
    <property type="match status" value="1"/>
</dbReference>
<evidence type="ECO:0000256" key="5">
    <source>
        <dbReference type="ARBA" id="ARBA00023002"/>
    </source>
</evidence>
<evidence type="ECO:0000259" key="17">
    <source>
        <dbReference type="Pfam" id="PF05201"/>
    </source>
</evidence>
<evidence type="ECO:0000256" key="9">
    <source>
        <dbReference type="HAMAP-Rule" id="MF_00087"/>
    </source>
</evidence>
<dbReference type="InterPro" id="IPR018214">
    <property type="entry name" value="GluRdtase_CS"/>
</dbReference>
<dbReference type="STRING" id="1413211.U473_02545"/>
<dbReference type="RefSeq" id="WP_068723024.1">
    <property type="nucleotide sequence ID" value="NZ_LSKU01000001.1"/>
</dbReference>
<feature type="binding site" evidence="9 11">
    <location>
        <begin position="114"/>
        <end position="116"/>
    </location>
    <ligand>
        <name>substrate</name>
    </ligand>
</feature>
<dbReference type="InterPro" id="IPR036453">
    <property type="entry name" value="GluRdtase_dimer_dom_sf"/>
</dbReference>
<dbReference type="UniPathway" id="UPA00251">
    <property type="reaction ID" value="UER00316"/>
</dbReference>
<gene>
    <name evidence="9" type="primary">hemA</name>
    <name evidence="18" type="ORF">U473_02545</name>
</gene>
<protein>
    <recommendedName>
        <fullName evidence="8 9">Glutamyl-tRNA reductase</fullName>
        <shortName evidence="9">GluTR</shortName>
        <ecNumber evidence="3 9">1.2.1.70</ecNumber>
    </recommendedName>
</protein>
<accession>A0A135L1X9</accession>
<evidence type="ECO:0000256" key="3">
    <source>
        <dbReference type="ARBA" id="ARBA00012970"/>
    </source>
</evidence>
<proteinExistence type="inferred from homology"/>
<keyword evidence="6 9" id="KW-0627">Porphyrin biosynthesis</keyword>